<protein>
    <submittedName>
        <fullName evidence="2">IS5 inactivated transposase</fullName>
    </submittedName>
</protein>
<dbReference type="STRING" id="1006006.Mcup_0699"/>
<sequence>MTRTIGSFKHCYWTVMRNKRISKKRALVEYPFAIMKSVFHFSHTLVILSRRVRMKFMFSCFLICSH</sequence>
<dbReference type="Proteomes" id="UP000007812">
    <property type="component" value="Chromosome"/>
</dbReference>
<keyword evidence="1" id="KW-1133">Transmembrane helix</keyword>
<evidence type="ECO:0000313" key="2">
    <source>
        <dbReference type="EMBL" id="AEB94804.1"/>
    </source>
</evidence>
<accession>F4G1J1</accession>
<organism evidence="2 3">
    <name type="scientific">Metallosphaera cuprina (strain Ar-4)</name>
    <dbReference type="NCBI Taxonomy" id="1006006"/>
    <lineage>
        <taxon>Archaea</taxon>
        <taxon>Thermoproteota</taxon>
        <taxon>Thermoprotei</taxon>
        <taxon>Sulfolobales</taxon>
        <taxon>Sulfolobaceae</taxon>
        <taxon>Metallosphaera</taxon>
    </lineage>
</organism>
<evidence type="ECO:0000256" key="1">
    <source>
        <dbReference type="SAM" id="Phobius"/>
    </source>
</evidence>
<gene>
    <name evidence="2" type="ordered locus">Mcup_0699</name>
</gene>
<reference evidence="2 3" key="1">
    <citation type="journal article" date="2011" name="J. Bacteriol.">
        <title>Complete genome sequence of Metallosphaera cuprina, a metal sulfide-oxidizing archaeon from a hot spring.</title>
        <authorList>
            <person name="Liu L.J."/>
            <person name="You X.Y."/>
            <person name="Zheng H."/>
            <person name="Wang S."/>
            <person name="Jiang C.Y."/>
            <person name="Liu S.J."/>
        </authorList>
    </citation>
    <scope>NUCLEOTIDE SEQUENCE [LARGE SCALE GENOMIC DNA]</scope>
    <source>
        <strain evidence="2 3">Ar-4</strain>
    </source>
</reference>
<keyword evidence="1" id="KW-0472">Membrane</keyword>
<evidence type="ECO:0000313" key="3">
    <source>
        <dbReference type="Proteomes" id="UP000007812"/>
    </source>
</evidence>
<name>F4G1J1_METCR</name>
<dbReference type="AlphaFoldDB" id="F4G1J1"/>
<proteinExistence type="predicted"/>
<dbReference type="KEGG" id="mcn:Mcup_0699"/>
<feature type="transmembrane region" description="Helical" evidence="1">
    <location>
        <begin position="30"/>
        <end position="48"/>
    </location>
</feature>
<dbReference type="EMBL" id="CP002656">
    <property type="protein sequence ID" value="AEB94804.1"/>
    <property type="molecule type" value="Genomic_DNA"/>
</dbReference>
<dbReference type="HOGENOM" id="CLU_2820817_0_0_2"/>
<keyword evidence="3" id="KW-1185">Reference proteome</keyword>
<keyword evidence="1" id="KW-0812">Transmembrane</keyword>
<dbReference type="eggNOG" id="arCOG06508">
    <property type="taxonomic scope" value="Archaea"/>
</dbReference>